<accession>A0ABS6T6V4</accession>
<dbReference type="EMBL" id="JAHUZE010000003">
    <property type="protein sequence ID" value="MBV7380057.1"/>
    <property type="molecule type" value="Genomic_DNA"/>
</dbReference>
<dbReference type="Pfam" id="PF01627">
    <property type="entry name" value="Hpt"/>
    <property type="match status" value="1"/>
</dbReference>
<protein>
    <submittedName>
        <fullName evidence="2">Hpt domain-containing protein</fullName>
    </submittedName>
</protein>
<dbReference type="Proteomes" id="UP000756530">
    <property type="component" value="Unassembled WGS sequence"/>
</dbReference>
<keyword evidence="3" id="KW-1185">Reference proteome</keyword>
<gene>
    <name evidence="2" type="ORF">KJP28_14090</name>
</gene>
<name>A0ABS6T6V4_9RHOB</name>
<dbReference type="InterPro" id="IPR008207">
    <property type="entry name" value="Sig_transdc_His_kin_Hpt_dom"/>
</dbReference>
<evidence type="ECO:0000259" key="1">
    <source>
        <dbReference type="Pfam" id="PF01627"/>
    </source>
</evidence>
<comment type="caution">
    <text evidence="2">The sequence shown here is derived from an EMBL/GenBank/DDBJ whole genome shotgun (WGS) entry which is preliminary data.</text>
</comment>
<proteinExistence type="predicted"/>
<sequence>MIDWSRVNELKSEIGENDFTEVAEMFLEEVEEVIDRLRTASVASELEKDLHSLKSSALNLGFSRFATLCAEGESIAAAGKDVTLGPIIDCYIASKADFATGAPA</sequence>
<evidence type="ECO:0000313" key="2">
    <source>
        <dbReference type="EMBL" id="MBV7380057.1"/>
    </source>
</evidence>
<dbReference type="RefSeq" id="WP_218393251.1">
    <property type="nucleotide sequence ID" value="NZ_JAHUZE010000003.1"/>
</dbReference>
<feature type="domain" description="HPt" evidence="1">
    <location>
        <begin position="21"/>
        <end position="78"/>
    </location>
</feature>
<evidence type="ECO:0000313" key="3">
    <source>
        <dbReference type="Proteomes" id="UP000756530"/>
    </source>
</evidence>
<reference evidence="2 3" key="1">
    <citation type="submission" date="2021-05" db="EMBL/GenBank/DDBJ databases">
        <title>Culturable bacteria isolated from Daya Bay.</title>
        <authorList>
            <person name="Zheng W."/>
            <person name="Yu S."/>
            <person name="Huang Y."/>
        </authorList>
    </citation>
    <scope>NUCLEOTIDE SEQUENCE [LARGE SCALE GENOMIC DNA]</scope>
    <source>
        <strain evidence="2 3">DP4N28-5</strain>
    </source>
</reference>
<organism evidence="2 3">
    <name type="scientific">Maritimibacter dapengensis</name>
    <dbReference type="NCBI Taxonomy" id="2836868"/>
    <lineage>
        <taxon>Bacteria</taxon>
        <taxon>Pseudomonadati</taxon>
        <taxon>Pseudomonadota</taxon>
        <taxon>Alphaproteobacteria</taxon>
        <taxon>Rhodobacterales</taxon>
        <taxon>Roseobacteraceae</taxon>
        <taxon>Maritimibacter</taxon>
    </lineage>
</organism>